<name>A0A8K0D3S1_IGNLU</name>
<comment type="caution">
    <text evidence="2">The sequence shown here is derived from an EMBL/GenBank/DDBJ whole genome shotgun (WGS) entry which is preliminary data.</text>
</comment>
<reference evidence="2" key="1">
    <citation type="submission" date="2019-08" db="EMBL/GenBank/DDBJ databases">
        <title>The genome of the North American firefly Photinus pyralis.</title>
        <authorList>
            <consortium name="Photinus pyralis genome working group"/>
            <person name="Fallon T.R."/>
            <person name="Sander Lower S.E."/>
            <person name="Weng J.-K."/>
        </authorList>
    </citation>
    <scope>NUCLEOTIDE SEQUENCE</scope>
    <source>
        <strain evidence="2">TRF0915ILg1</strain>
        <tissue evidence="2">Whole body</tissue>
    </source>
</reference>
<dbReference type="EMBL" id="VTPC01005736">
    <property type="protein sequence ID" value="KAF2895657.1"/>
    <property type="molecule type" value="Genomic_DNA"/>
</dbReference>
<evidence type="ECO:0000313" key="3">
    <source>
        <dbReference type="Proteomes" id="UP000801492"/>
    </source>
</evidence>
<sequence length="199" mass="22678">MDKCICILALILISIHLINGMKTHVEGYYWRDFEGIIPEDALPGGLDRNGRPIYIGQVLFESKLIPGKLYEHDPNVYYEWGMKELAATKNVRILCSQYPEKFEWLPTKHDEVVRLTNKLLLKGGYEPDYSTYIGRVYSTGETSVGKVICRETECLGLYTTKDGKGTEHRAAFEVLSFNPKMSTKKDTDCSQVSPRIDTE</sequence>
<proteinExistence type="predicted"/>
<protein>
    <submittedName>
        <fullName evidence="2">Uncharacterized protein</fullName>
    </submittedName>
</protein>
<dbReference type="PANTHER" id="PTHR31649:SF10">
    <property type="entry name" value="IP19903P-RELATED"/>
    <property type="match status" value="1"/>
</dbReference>
<dbReference type="SMART" id="SM00696">
    <property type="entry name" value="DM9"/>
    <property type="match status" value="1"/>
</dbReference>
<feature type="chain" id="PRO_5035439548" evidence="1">
    <location>
        <begin position="21"/>
        <end position="199"/>
    </location>
</feature>
<keyword evidence="3" id="KW-1185">Reference proteome</keyword>
<accession>A0A8K0D3S1</accession>
<dbReference type="Proteomes" id="UP000801492">
    <property type="component" value="Unassembled WGS sequence"/>
</dbReference>
<keyword evidence="1" id="KW-0732">Signal</keyword>
<feature type="signal peptide" evidence="1">
    <location>
        <begin position="1"/>
        <end position="20"/>
    </location>
</feature>
<gene>
    <name evidence="2" type="ORF">ILUMI_10516</name>
</gene>
<evidence type="ECO:0000256" key="1">
    <source>
        <dbReference type="SAM" id="SignalP"/>
    </source>
</evidence>
<evidence type="ECO:0000313" key="2">
    <source>
        <dbReference type="EMBL" id="KAF2895657.1"/>
    </source>
</evidence>
<dbReference type="Pfam" id="PF11901">
    <property type="entry name" value="DM9"/>
    <property type="match status" value="1"/>
</dbReference>
<dbReference type="InterPro" id="IPR006616">
    <property type="entry name" value="DM9_repeat"/>
</dbReference>
<dbReference type="OrthoDB" id="6767006at2759"/>
<dbReference type="PANTHER" id="PTHR31649">
    <property type="entry name" value="AGAP009604-PA"/>
    <property type="match status" value="1"/>
</dbReference>
<organism evidence="2 3">
    <name type="scientific">Ignelater luminosus</name>
    <name type="common">Cucubano</name>
    <name type="synonym">Pyrophorus luminosus</name>
    <dbReference type="NCBI Taxonomy" id="2038154"/>
    <lineage>
        <taxon>Eukaryota</taxon>
        <taxon>Metazoa</taxon>
        <taxon>Ecdysozoa</taxon>
        <taxon>Arthropoda</taxon>
        <taxon>Hexapoda</taxon>
        <taxon>Insecta</taxon>
        <taxon>Pterygota</taxon>
        <taxon>Neoptera</taxon>
        <taxon>Endopterygota</taxon>
        <taxon>Coleoptera</taxon>
        <taxon>Polyphaga</taxon>
        <taxon>Elateriformia</taxon>
        <taxon>Elateroidea</taxon>
        <taxon>Elateridae</taxon>
        <taxon>Agrypninae</taxon>
        <taxon>Pyrophorini</taxon>
        <taxon>Ignelater</taxon>
    </lineage>
</organism>
<dbReference type="AlphaFoldDB" id="A0A8K0D3S1"/>